<sequence>MVKALSFGRRLRHERDRLGLSQAAFAEIGGVGRTTQHLYESDVRVPDVTYLERVRTAGADLGYLFMNESSSVSHSEAVQLTHETLSEIYKAVDQIGRDEEGALLPLGSRLRLFQLLCASVTERGSNPAGLDSLRSELARFTGT</sequence>
<dbReference type="EMBL" id="JACHHO010000010">
    <property type="protein sequence ID" value="MBB5206369.1"/>
    <property type="molecule type" value="Genomic_DNA"/>
</dbReference>
<dbReference type="RefSeq" id="WP_138855482.1">
    <property type="nucleotide sequence ID" value="NZ_CP040709.1"/>
</dbReference>
<dbReference type="GO" id="GO:0003677">
    <property type="term" value="F:DNA binding"/>
    <property type="evidence" value="ECO:0007669"/>
    <property type="project" value="InterPro"/>
</dbReference>
<dbReference type="InterPro" id="IPR010982">
    <property type="entry name" value="Lambda_DNA-bd_dom_sf"/>
</dbReference>
<gene>
    <name evidence="2" type="ORF">HNQ51_003715</name>
</gene>
<dbReference type="PROSITE" id="PS50943">
    <property type="entry name" value="HTH_CROC1"/>
    <property type="match status" value="1"/>
</dbReference>
<protein>
    <submittedName>
        <fullName evidence="2">Transcriptional regulator with XRE-family HTH domain</fullName>
    </submittedName>
</protein>
<dbReference type="OrthoDB" id="7011085at2"/>
<organism evidence="2 3">
    <name type="scientific">Inhella inkyongensis</name>
    <dbReference type="NCBI Taxonomy" id="392593"/>
    <lineage>
        <taxon>Bacteria</taxon>
        <taxon>Pseudomonadati</taxon>
        <taxon>Pseudomonadota</taxon>
        <taxon>Betaproteobacteria</taxon>
        <taxon>Burkholderiales</taxon>
        <taxon>Sphaerotilaceae</taxon>
        <taxon>Inhella</taxon>
    </lineage>
</organism>
<dbReference type="Proteomes" id="UP000554837">
    <property type="component" value="Unassembled WGS sequence"/>
</dbReference>
<feature type="domain" description="HTH cro/C1-type" evidence="1">
    <location>
        <begin position="11"/>
        <end position="64"/>
    </location>
</feature>
<dbReference type="CDD" id="cd00093">
    <property type="entry name" value="HTH_XRE"/>
    <property type="match status" value="1"/>
</dbReference>
<dbReference type="SMART" id="SM00530">
    <property type="entry name" value="HTH_XRE"/>
    <property type="match status" value="1"/>
</dbReference>
<reference evidence="2 3" key="1">
    <citation type="submission" date="2020-08" db="EMBL/GenBank/DDBJ databases">
        <title>Genomic Encyclopedia of Type Strains, Phase IV (KMG-IV): sequencing the most valuable type-strain genomes for metagenomic binning, comparative biology and taxonomic classification.</title>
        <authorList>
            <person name="Goeker M."/>
        </authorList>
    </citation>
    <scope>NUCLEOTIDE SEQUENCE [LARGE SCALE GENOMIC DNA]</scope>
    <source>
        <strain evidence="2 3">DSM 23958</strain>
    </source>
</reference>
<comment type="caution">
    <text evidence="2">The sequence shown here is derived from an EMBL/GenBank/DDBJ whole genome shotgun (WGS) entry which is preliminary data.</text>
</comment>
<accession>A0A840SDJ7</accession>
<dbReference type="InterPro" id="IPR001387">
    <property type="entry name" value="Cro/C1-type_HTH"/>
</dbReference>
<evidence type="ECO:0000313" key="3">
    <source>
        <dbReference type="Proteomes" id="UP000554837"/>
    </source>
</evidence>
<keyword evidence="3" id="KW-1185">Reference proteome</keyword>
<evidence type="ECO:0000259" key="1">
    <source>
        <dbReference type="PROSITE" id="PS50943"/>
    </source>
</evidence>
<name>A0A840SDJ7_9BURK</name>
<proteinExistence type="predicted"/>
<dbReference type="AlphaFoldDB" id="A0A840SDJ7"/>
<evidence type="ECO:0000313" key="2">
    <source>
        <dbReference type="EMBL" id="MBB5206369.1"/>
    </source>
</evidence>
<dbReference type="Gene3D" id="1.10.260.40">
    <property type="entry name" value="lambda repressor-like DNA-binding domains"/>
    <property type="match status" value="1"/>
</dbReference>
<dbReference type="SUPFAM" id="SSF47413">
    <property type="entry name" value="lambda repressor-like DNA-binding domains"/>
    <property type="match status" value="1"/>
</dbReference>